<keyword evidence="3" id="KW-1185">Reference proteome</keyword>
<organism evidence="2 3">
    <name type="scientific">Cladophialophora carrionii</name>
    <dbReference type="NCBI Taxonomy" id="86049"/>
    <lineage>
        <taxon>Eukaryota</taxon>
        <taxon>Fungi</taxon>
        <taxon>Dikarya</taxon>
        <taxon>Ascomycota</taxon>
        <taxon>Pezizomycotina</taxon>
        <taxon>Eurotiomycetes</taxon>
        <taxon>Chaetothyriomycetidae</taxon>
        <taxon>Chaetothyriales</taxon>
        <taxon>Herpotrichiellaceae</taxon>
        <taxon>Cladophialophora</taxon>
    </lineage>
</organism>
<protein>
    <submittedName>
        <fullName evidence="2">Uncharacterized protein</fullName>
    </submittedName>
</protein>
<proteinExistence type="predicted"/>
<keyword evidence="1" id="KW-0472">Membrane</keyword>
<accession>A0A1C1CK82</accession>
<evidence type="ECO:0000256" key="1">
    <source>
        <dbReference type="SAM" id="Phobius"/>
    </source>
</evidence>
<dbReference type="VEuPathDB" id="FungiDB:CLCR_05260"/>
<name>A0A1C1CK82_9EURO</name>
<evidence type="ECO:0000313" key="3">
    <source>
        <dbReference type="Proteomes" id="UP000094526"/>
    </source>
</evidence>
<dbReference type="Proteomes" id="UP000094526">
    <property type="component" value="Unassembled WGS sequence"/>
</dbReference>
<sequence length="102" mass="11592">MSLMSEEVFSASNTKKAYFPTDCNPVKVMFAFMIVNLVSFLASAVIAFCLCMVELEYAIGWRSLALMYRFENSKHARTQHYACCKHDKTHSPPDPEPQVTAF</sequence>
<reference evidence="3" key="1">
    <citation type="submission" date="2015-07" db="EMBL/GenBank/DDBJ databases">
        <authorList>
            <person name="Teixeira M.M."/>
            <person name="Souza R.C."/>
            <person name="Almeida L.G."/>
            <person name="Vicente V.A."/>
            <person name="de Hoog S."/>
            <person name="Bocca A.L."/>
            <person name="de Almeida S.R."/>
            <person name="Vasconcelos A.T."/>
            <person name="Felipe M.S."/>
        </authorList>
    </citation>
    <scope>NUCLEOTIDE SEQUENCE [LARGE SCALE GENOMIC DNA]</scope>
    <source>
        <strain evidence="3">KSF</strain>
    </source>
</reference>
<keyword evidence="1" id="KW-0812">Transmembrane</keyword>
<dbReference type="AlphaFoldDB" id="A0A1C1CK82"/>
<comment type="caution">
    <text evidence="2">The sequence shown here is derived from an EMBL/GenBank/DDBJ whole genome shotgun (WGS) entry which is preliminary data.</text>
</comment>
<evidence type="ECO:0000313" key="2">
    <source>
        <dbReference type="EMBL" id="OCT48842.1"/>
    </source>
</evidence>
<dbReference type="OrthoDB" id="4150603at2759"/>
<feature type="transmembrane region" description="Helical" evidence="1">
    <location>
        <begin position="28"/>
        <end position="53"/>
    </location>
</feature>
<gene>
    <name evidence="2" type="ORF">CLCR_05260</name>
</gene>
<keyword evidence="1" id="KW-1133">Transmembrane helix</keyword>
<dbReference type="EMBL" id="LGRB01000011">
    <property type="protein sequence ID" value="OCT48842.1"/>
    <property type="molecule type" value="Genomic_DNA"/>
</dbReference>